<gene>
    <name evidence="3" type="ORF">Vau01_098790</name>
</gene>
<feature type="transmembrane region" description="Helical" evidence="2">
    <location>
        <begin position="528"/>
        <end position="548"/>
    </location>
</feature>
<evidence type="ECO:0000256" key="2">
    <source>
        <dbReference type="SAM" id="Phobius"/>
    </source>
</evidence>
<feature type="transmembrane region" description="Helical" evidence="2">
    <location>
        <begin position="449"/>
        <end position="467"/>
    </location>
</feature>
<keyword evidence="2" id="KW-1133">Transmembrane helix</keyword>
<evidence type="ECO:0000313" key="4">
    <source>
        <dbReference type="Proteomes" id="UP000612585"/>
    </source>
</evidence>
<sequence>MDGEVVRVRWPLVAAVVTGWLWQGPWAVLVLAVFTVASLAAASAPMYEEASDNAVFVKRRAAIAPAANQGEDVAVRVTASESPNSADQQVAVRDLRGVRHLSEPTLGGVSVGMESVRPKRWEATVSAGGRTTTARLLAATDPASRLVPVGAVTGEGVWLPEQVATDIGVHAGDTVTYRVDTLGANPDGVAVPVAGVYATAGSRLPADPPGGIRSWAREQRDFPGDPQATTLKAHLLIGDIDTIERLAKASGDRILWWADAQLDPGTTLAQARTAAREVEEVRRRYLGRMIDVSPVTPRVASGIAQVVADAAGTAEAVQRRSRVAGWAALVIGLASVLAIGLLAVRRRRIELRHSVGSGLSPTSVGALWFVEHLVPAVPAAFAGWALARALVERFGPPGAVTVASLRPALIAAGIAALAGPVTVAGVAAVSAARRVRPAVPVAPRRPRPWGLLVVVAAAVAAVGMWGTTQARGIDLLVPLLVFAAAGVLGGTLVVRLASLRRTTTTADRRPAVVGWLLRRRLAAGGERVLTVVLLATGLGMLVFTMSAVDTIGANIDDRVATSAGAAAIATIPGSHVLDDQPVQQPPEPDPQEGRPPEGLVPGVRTPPLPPHLTLVWRIDAYTPYDEGIRDLVVIEPESFLRVADWGRGPDLAAARDAVRRLAGADPSTWKVPVIVVGDPSLARVDDVPVILPRWGGQLQVIARLSAFPGFGNRTMYIVPGAVVFPHMGRDDPRLRPTGGPPVFVRTELWSSQGRRGIDEVMAPRSIEATLVSTSEQYRQRADYVAARQSRGYDLGVAAYLALLAIVALALHADRTAVAARPGDLMLARVGVGRARIVGARAAELVALVLVALACTVGGLAVLGPMAARLLDPVPEQVPVLRFGVPFAAVAVTAGAAVVAAALATGLAVVRSSAREEEAFRGDG</sequence>
<dbReference type="AlphaFoldDB" id="A0A8J3ZJ31"/>
<reference evidence="3" key="1">
    <citation type="submission" date="2021-01" db="EMBL/GenBank/DDBJ databases">
        <title>Whole genome shotgun sequence of Virgisporangium aurantiacum NBRC 16421.</title>
        <authorList>
            <person name="Komaki H."/>
            <person name="Tamura T."/>
        </authorList>
    </citation>
    <scope>NUCLEOTIDE SEQUENCE</scope>
    <source>
        <strain evidence="3">NBRC 16421</strain>
    </source>
</reference>
<evidence type="ECO:0000313" key="3">
    <source>
        <dbReference type="EMBL" id="GIJ62363.1"/>
    </source>
</evidence>
<feature type="transmembrane region" description="Helical" evidence="2">
    <location>
        <begin position="479"/>
        <end position="499"/>
    </location>
</feature>
<proteinExistence type="predicted"/>
<feature type="transmembrane region" description="Helical" evidence="2">
    <location>
        <begin position="407"/>
        <end position="429"/>
    </location>
</feature>
<organism evidence="3 4">
    <name type="scientific">Virgisporangium aurantiacum</name>
    <dbReference type="NCBI Taxonomy" id="175570"/>
    <lineage>
        <taxon>Bacteria</taxon>
        <taxon>Bacillati</taxon>
        <taxon>Actinomycetota</taxon>
        <taxon>Actinomycetes</taxon>
        <taxon>Micromonosporales</taxon>
        <taxon>Micromonosporaceae</taxon>
        <taxon>Virgisporangium</taxon>
    </lineage>
</organism>
<feature type="transmembrane region" description="Helical" evidence="2">
    <location>
        <begin position="323"/>
        <end position="344"/>
    </location>
</feature>
<evidence type="ECO:0008006" key="5">
    <source>
        <dbReference type="Google" id="ProtNLM"/>
    </source>
</evidence>
<feature type="transmembrane region" description="Helical" evidence="2">
    <location>
        <begin position="844"/>
        <end position="866"/>
    </location>
</feature>
<keyword evidence="4" id="KW-1185">Reference proteome</keyword>
<feature type="region of interest" description="Disordered" evidence="1">
    <location>
        <begin position="576"/>
        <end position="604"/>
    </location>
</feature>
<accession>A0A8J3ZJ31</accession>
<protein>
    <recommendedName>
        <fullName evidence="5">FtsX-like permease family protein</fullName>
    </recommendedName>
</protein>
<keyword evidence="2" id="KW-0812">Transmembrane</keyword>
<evidence type="ECO:0000256" key="1">
    <source>
        <dbReference type="SAM" id="MobiDB-lite"/>
    </source>
</evidence>
<comment type="caution">
    <text evidence="3">The sequence shown here is derived from an EMBL/GenBank/DDBJ whole genome shotgun (WGS) entry which is preliminary data.</text>
</comment>
<dbReference type="EMBL" id="BOPG01000077">
    <property type="protein sequence ID" value="GIJ62363.1"/>
    <property type="molecule type" value="Genomic_DNA"/>
</dbReference>
<feature type="transmembrane region" description="Helical" evidence="2">
    <location>
        <begin position="12"/>
        <end position="37"/>
    </location>
</feature>
<dbReference type="Proteomes" id="UP000612585">
    <property type="component" value="Unassembled WGS sequence"/>
</dbReference>
<feature type="transmembrane region" description="Helical" evidence="2">
    <location>
        <begin position="365"/>
        <end position="387"/>
    </location>
</feature>
<name>A0A8J3ZJ31_9ACTN</name>
<feature type="transmembrane region" description="Helical" evidence="2">
    <location>
        <begin position="886"/>
        <end position="909"/>
    </location>
</feature>
<feature type="transmembrane region" description="Helical" evidence="2">
    <location>
        <begin position="794"/>
        <end position="812"/>
    </location>
</feature>
<keyword evidence="2" id="KW-0472">Membrane</keyword>